<evidence type="ECO:0000313" key="3">
    <source>
        <dbReference type="Proteomes" id="UP001597521"/>
    </source>
</evidence>
<organism evidence="2 3">
    <name type="scientific">Devosia albogilva</name>
    <dbReference type="NCBI Taxonomy" id="429726"/>
    <lineage>
        <taxon>Bacteria</taxon>
        <taxon>Pseudomonadati</taxon>
        <taxon>Pseudomonadota</taxon>
        <taxon>Alphaproteobacteria</taxon>
        <taxon>Hyphomicrobiales</taxon>
        <taxon>Devosiaceae</taxon>
        <taxon>Devosia</taxon>
    </lineage>
</organism>
<feature type="transmembrane region" description="Helical" evidence="1">
    <location>
        <begin position="27"/>
        <end position="47"/>
    </location>
</feature>
<dbReference type="EMBL" id="JBHUNP010000001">
    <property type="protein sequence ID" value="MFD2649171.1"/>
    <property type="molecule type" value="Genomic_DNA"/>
</dbReference>
<reference evidence="3" key="1">
    <citation type="journal article" date="2019" name="Int. J. Syst. Evol. Microbiol.">
        <title>The Global Catalogue of Microorganisms (GCM) 10K type strain sequencing project: providing services to taxonomists for standard genome sequencing and annotation.</title>
        <authorList>
            <consortium name="The Broad Institute Genomics Platform"/>
            <consortium name="The Broad Institute Genome Sequencing Center for Infectious Disease"/>
            <person name="Wu L."/>
            <person name="Ma J."/>
        </authorList>
    </citation>
    <scope>NUCLEOTIDE SEQUENCE [LARGE SCALE GENOMIC DNA]</scope>
    <source>
        <strain evidence="3">CCM 7427</strain>
    </source>
</reference>
<evidence type="ECO:0000256" key="1">
    <source>
        <dbReference type="SAM" id="Phobius"/>
    </source>
</evidence>
<keyword evidence="3" id="KW-1185">Reference proteome</keyword>
<keyword evidence="1" id="KW-0472">Membrane</keyword>
<dbReference type="Proteomes" id="UP001597521">
    <property type="component" value="Unassembled WGS sequence"/>
</dbReference>
<proteinExistence type="predicted"/>
<dbReference type="RefSeq" id="WP_386835693.1">
    <property type="nucleotide sequence ID" value="NZ_JBHUNP010000001.1"/>
</dbReference>
<evidence type="ECO:0000313" key="2">
    <source>
        <dbReference type="EMBL" id="MFD2649171.1"/>
    </source>
</evidence>
<name>A0ABW5QNW5_9HYPH</name>
<gene>
    <name evidence="2" type="ORF">ACFSX5_15380</name>
</gene>
<keyword evidence="1" id="KW-1133">Transmembrane helix</keyword>
<protein>
    <submittedName>
        <fullName evidence="2">Uncharacterized protein</fullName>
    </submittedName>
</protein>
<keyword evidence="1" id="KW-0812">Transmembrane</keyword>
<sequence length="174" mass="18757">MNPGVGLKNSQRAQRRKSNIGAEEQNLWWAAGYNIIAIPLAAGCFFLGRYRACAGGWCSVDVCQYRNRRDQRTVAAPAGPQSLNSVCATDLEDMETLKDQKVFLQTSAPATRQRSPGYLIEGHVAAAATRVLLDAAPLSIRGCVTDAPPSDSYDVIALDPGSSLRSCDSRAQQL</sequence>
<comment type="caution">
    <text evidence="2">The sequence shown here is derived from an EMBL/GenBank/DDBJ whole genome shotgun (WGS) entry which is preliminary data.</text>
</comment>
<accession>A0ABW5QNW5</accession>